<sequence>MMTAHGRPGPPPLAIDEKDRVISNGEYVGRLVELGRRRWVHARPGKAPSAKTYRDRESAARALVDVVAAESVPG</sequence>
<protein>
    <submittedName>
        <fullName evidence="1">Uncharacterized protein</fullName>
    </submittedName>
</protein>
<reference evidence="1 2" key="1">
    <citation type="submission" date="2018-08" db="EMBL/GenBank/DDBJ databases">
        <title>Aeromicrobium sp. M2KJ-4, whole genome shotgun sequence.</title>
        <authorList>
            <person name="Tuo L."/>
        </authorList>
    </citation>
    <scope>NUCLEOTIDE SEQUENCE [LARGE SCALE GENOMIC DNA]</scope>
    <source>
        <strain evidence="1 2">M2KJ-4</strain>
    </source>
</reference>
<dbReference type="Proteomes" id="UP000265581">
    <property type="component" value="Unassembled WGS sequence"/>
</dbReference>
<evidence type="ECO:0000313" key="2">
    <source>
        <dbReference type="Proteomes" id="UP000265581"/>
    </source>
</evidence>
<dbReference type="EMBL" id="QUBR01000001">
    <property type="protein sequence ID" value="REK73675.1"/>
    <property type="molecule type" value="Genomic_DNA"/>
</dbReference>
<gene>
    <name evidence="1" type="ORF">DX116_09125</name>
</gene>
<proteinExistence type="predicted"/>
<organism evidence="1 2">
    <name type="scientific">Aeromicrobium endophyticum</name>
    <dbReference type="NCBI Taxonomy" id="2292704"/>
    <lineage>
        <taxon>Bacteria</taxon>
        <taxon>Bacillati</taxon>
        <taxon>Actinomycetota</taxon>
        <taxon>Actinomycetes</taxon>
        <taxon>Propionibacteriales</taxon>
        <taxon>Nocardioidaceae</taxon>
        <taxon>Aeromicrobium</taxon>
    </lineage>
</organism>
<keyword evidence="2" id="KW-1185">Reference proteome</keyword>
<accession>A0A371PCL9</accession>
<name>A0A371PCL9_9ACTN</name>
<dbReference type="AlphaFoldDB" id="A0A371PCL9"/>
<comment type="caution">
    <text evidence="1">The sequence shown here is derived from an EMBL/GenBank/DDBJ whole genome shotgun (WGS) entry which is preliminary data.</text>
</comment>
<evidence type="ECO:0000313" key="1">
    <source>
        <dbReference type="EMBL" id="REK73675.1"/>
    </source>
</evidence>